<keyword evidence="2 6" id="KW-0812">Transmembrane</keyword>
<protein>
    <submittedName>
        <fullName evidence="7">Formate/nitrite transporter family protein</fullName>
    </submittedName>
</protein>
<evidence type="ECO:0000256" key="2">
    <source>
        <dbReference type="ARBA" id="ARBA00022692"/>
    </source>
</evidence>
<accession>A0AAX3MTK1</accession>
<evidence type="ECO:0000313" key="8">
    <source>
        <dbReference type="EMBL" id="WDI00585.1"/>
    </source>
</evidence>
<keyword evidence="3 6" id="KW-1133">Transmembrane helix</keyword>
<evidence type="ECO:0000256" key="1">
    <source>
        <dbReference type="ARBA" id="ARBA00004141"/>
    </source>
</evidence>
<evidence type="ECO:0000256" key="4">
    <source>
        <dbReference type="ARBA" id="ARBA00023136"/>
    </source>
</evidence>
<feature type="transmembrane region" description="Helical" evidence="6">
    <location>
        <begin position="231"/>
        <end position="253"/>
    </location>
</feature>
<name>A0AAX3MTK1_9BACL</name>
<comment type="subcellular location">
    <subcellularLocation>
        <location evidence="1">Membrane</location>
        <topology evidence="1">Multi-pass membrane protein</topology>
    </subcellularLocation>
</comment>
<evidence type="ECO:0000313" key="9">
    <source>
        <dbReference type="Proteomes" id="UP001220962"/>
    </source>
</evidence>
<evidence type="ECO:0000256" key="5">
    <source>
        <dbReference type="ARBA" id="ARBA00049660"/>
    </source>
</evidence>
<feature type="transmembrane region" description="Helical" evidence="6">
    <location>
        <begin position="27"/>
        <end position="49"/>
    </location>
</feature>
<dbReference type="InterPro" id="IPR000292">
    <property type="entry name" value="For/NO2_transpt"/>
</dbReference>
<dbReference type="Proteomes" id="UP001220962">
    <property type="component" value="Chromosome"/>
</dbReference>
<dbReference type="AlphaFoldDB" id="A0AAX3MTK1"/>
<evidence type="ECO:0000256" key="6">
    <source>
        <dbReference type="SAM" id="Phobius"/>
    </source>
</evidence>
<dbReference type="Pfam" id="PF01226">
    <property type="entry name" value="Form_Nir_trans"/>
    <property type="match status" value="1"/>
</dbReference>
<feature type="transmembrane region" description="Helical" evidence="6">
    <location>
        <begin position="156"/>
        <end position="175"/>
    </location>
</feature>
<feature type="transmembrane region" description="Helical" evidence="6">
    <location>
        <begin position="187"/>
        <end position="211"/>
    </location>
</feature>
<dbReference type="PANTHER" id="PTHR30520:SF8">
    <property type="entry name" value="NITRITE TRANSPORTER NIRC"/>
    <property type="match status" value="1"/>
</dbReference>
<reference evidence="7 10" key="1">
    <citation type="submission" date="2023-02" db="EMBL/GenBank/DDBJ databases">
        <title>Pathogen: clinical or host-associated sample.</title>
        <authorList>
            <person name="Hergert J."/>
            <person name="Casey R."/>
            <person name="Wagner J."/>
            <person name="Young E.L."/>
            <person name="Oakeson K.F."/>
        </authorList>
    </citation>
    <scope>NUCLEOTIDE SEQUENCE</scope>
    <source>
        <strain evidence="8 10">2022CK-00829</strain>
        <strain evidence="7">2022CK-00830</strain>
    </source>
</reference>
<gene>
    <name evidence="7" type="ORF">PUW23_15210</name>
    <name evidence="8" type="ORF">PUW25_14970</name>
</gene>
<evidence type="ECO:0000313" key="10">
    <source>
        <dbReference type="Proteomes" id="UP001221519"/>
    </source>
</evidence>
<feature type="transmembrane region" description="Helical" evidence="6">
    <location>
        <begin position="61"/>
        <end position="84"/>
    </location>
</feature>
<evidence type="ECO:0000256" key="3">
    <source>
        <dbReference type="ARBA" id="ARBA00022989"/>
    </source>
</evidence>
<dbReference type="EMBL" id="CP118108">
    <property type="protein sequence ID" value="WDI00585.1"/>
    <property type="molecule type" value="Genomic_DNA"/>
</dbReference>
<keyword evidence="10" id="KW-1185">Reference proteome</keyword>
<feature type="transmembrane region" description="Helical" evidence="6">
    <location>
        <begin position="105"/>
        <end position="127"/>
    </location>
</feature>
<keyword evidence="4 6" id="KW-0472">Membrane</keyword>
<dbReference type="Gene3D" id="1.20.1080.10">
    <property type="entry name" value="Glycerol uptake facilitator protein"/>
    <property type="match status" value="1"/>
</dbReference>
<evidence type="ECO:0000313" key="7">
    <source>
        <dbReference type="EMBL" id="WDH80885.1"/>
    </source>
</evidence>
<dbReference type="GO" id="GO:0005886">
    <property type="term" value="C:plasma membrane"/>
    <property type="evidence" value="ECO:0007669"/>
    <property type="project" value="TreeGrafter"/>
</dbReference>
<organism evidence="7 9">
    <name type="scientific">Paenibacillus urinalis</name>
    <dbReference type="NCBI Taxonomy" id="521520"/>
    <lineage>
        <taxon>Bacteria</taxon>
        <taxon>Bacillati</taxon>
        <taxon>Bacillota</taxon>
        <taxon>Bacilli</taxon>
        <taxon>Bacillales</taxon>
        <taxon>Paenibacillaceae</taxon>
        <taxon>Paenibacillus</taxon>
    </lineage>
</organism>
<dbReference type="InterPro" id="IPR023271">
    <property type="entry name" value="Aquaporin-like"/>
</dbReference>
<dbReference type="InterPro" id="IPR024002">
    <property type="entry name" value="For/NO2_transpt_CS"/>
</dbReference>
<dbReference type="RefSeq" id="WP_047910447.1">
    <property type="nucleotide sequence ID" value="NZ_CP118101.1"/>
</dbReference>
<comment type="similarity">
    <text evidence="5">Belongs to the FNT transporter (TC 1.A.16) family.</text>
</comment>
<dbReference type="NCBIfam" id="TIGR00790">
    <property type="entry name" value="fnt"/>
    <property type="match status" value="1"/>
</dbReference>
<sequence length="277" mass="30079">MFKPTVEAIIEAAVSKRDHMNEQLPRYFISTLLAGAYVGLAIILIFTLGGPLAAAGSPFQGLVMGASFGLALTLVIFAGSELFTGNHMFFTMSTLAGRTTYKDTFKNWGIVFVGNLIGALLLCLLILGTGLFKAAPAEHLIFTAAANKMTAPLTELFFRGILCNWLVCLAIWMSFRAKDDISKLVLIWWCLFAFIASGYEHSVANMTLLSLASLLPNAPEVITLGGWLHNMIPVTLGNMVGGILFMGMAYWFISPVRSKNVSKAATEHADQVHKHVS</sequence>
<dbReference type="GO" id="GO:0015499">
    <property type="term" value="F:formate transmembrane transporter activity"/>
    <property type="evidence" value="ECO:0007669"/>
    <property type="project" value="TreeGrafter"/>
</dbReference>
<dbReference type="EMBL" id="CP118101">
    <property type="protein sequence ID" value="WDH80885.1"/>
    <property type="molecule type" value="Genomic_DNA"/>
</dbReference>
<dbReference type="Proteomes" id="UP001221519">
    <property type="component" value="Chromosome"/>
</dbReference>
<dbReference type="PANTHER" id="PTHR30520">
    <property type="entry name" value="FORMATE TRANSPORTER-RELATED"/>
    <property type="match status" value="1"/>
</dbReference>
<proteinExistence type="inferred from homology"/>
<dbReference type="PROSITE" id="PS01006">
    <property type="entry name" value="FORMATE_NITRITE_TP_2"/>
    <property type="match status" value="1"/>
</dbReference>